<protein>
    <submittedName>
        <fullName evidence="2">Uncharacterized protein</fullName>
    </submittedName>
</protein>
<keyword evidence="3" id="KW-1185">Reference proteome</keyword>
<reference evidence="2" key="1">
    <citation type="submission" date="2022-03" db="EMBL/GenBank/DDBJ databases">
        <authorList>
            <person name="Tunstrom K."/>
        </authorList>
    </citation>
    <scope>NUCLEOTIDE SEQUENCE</scope>
</reference>
<feature type="compositionally biased region" description="Polar residues" evidence="1">
    <location>
        <begin position="15"/>
        <end position="25"/>
    </location>
</feature>
<evidence type="ECO:0000313" key="2">
    <source>
        <dbReference type="EMBL" id="CAH2092449.1"/>
    </source>
</evidence>
<gene>
    <name evidence="2" type="ORF">EEDITHA_LOCUS8204</name>
</gene>
<feature type="compositionally biased region" description="Basic residues" evidence="1">
    <location>
        <begin position="40"/>
        <end position="51"/>
    </location>
</feature>
<sequence>MEIVSADWADEYGDSHSSLSGSDAPTSDVDLDLDGFQHVQVKKTTKRKAKSPKAPPPTKRPVPASE</sequence>
<accession>A0AAU9TXS0</accession>
<proteinExistence type="predicted"/>
<evidence type="ECO:0000313" key="3">
    <source>
        <dbReference type="Proteomes" id="UP001153954"/>
    </source>
</evidence>
<dbReference type="EMBL" id="CAKOGL010000011">
    <property type="protein sequence ID" value="CAH2092449.1"/>
    <property type="molecule type" value="Genomic_DNA"/>
</dbReference>
<dbReference type="AlphaFoldDB" id="A0AAU9TXS0"/>
<evidence type="ECO:0000256" key="1">
    <source>
        <dbReference type="SAM" id="MobiDB-lite"/>
    </source>
</evidence>
<name>A0AAU9TXS0_EUPED</name>
<feature type="region of interest" description="Disordered" evidence="1">
    <location>
        <begin position="1"/>
        <end position="66"/>
    </location>
</feature>
<dbReference type="Proteomes" id="UP001153954">
    <property type="component" value="Unassembled WGS sequence"/>
</dbReference>
<comment type="caution">
    <text evidence="2">The sequence shown here is derived from an EMBL/GenBank/DDBJ whole genome shotgun (WGS) entry which is preliminary data.</text>
</comment>
<organism evidence="2 3">
    <name type="scientific">Euphydryas editha</name>
    <name type="common">Edith's checkerspot</name>
    <dbReference type="NCBI Taxonomy" id="104508"/>
    <lineage>
        <taxon>Eukaryota</taxon>
        <taxon>Metazoa</taxon>
        <taxon>Ecdysozoa</taxon>
        <taxon>Arthropoda</taxon>
        <taxon>Hexapoda</taxon>
        <taxon>Insecta</taxon>
        <taxon>Pterygota</taxon>
        <taxon>Neoptera</taxon>
        <taxon>Endopterygota</taxon>
        <taxon>Lepidoptera</taxon>
        <taxon>Glossata</taxon>
        <taxon>Ditrysia</taxon>
        <taxon>Papilionoidea</taxon>
        <taxon>Nymphalidae</taxon>
        <taxon>Nymphalinae</taxon>
        <taxon>Euphydryas</taxon>
    </lineage>
</organism>